<dbReference type="Proteomes" id="UP000823046">
    <property type="component" value="Unassembled WGS sequence"/>
</dbReference>
<keyword evidence="3" id="KW-1185">Reference proteome</keyword>
<evidence type="ECO:0000313" key="3">
    <source>
        <dbReference type="Proteomes" id="UP000823046"/>
    </source>
</evidence>
<dbReference type="InterPro" id="IPR050302">
    <property type="entry name" value="Rab_GAP_TBC_domain"/>
</dbReference>
<dbReference type="EMBL" id="JADAQX010000214">
    <property type="protein sequence ID" value="KAF8821211.1"/>
    <property type="molecule type" value="Genomic_DNA"/>
</dbReference>
<gene>
    <name evidence="2" type="ORF">IE077_002321</name>
</gene>
<dbReference type="PANTHER" id="PTHR47219:SF20">
    <property type="entry name" value="TBC1 DOMAIN FAMILY MEMBER 2B"/>
    <property type="match status" value="1"/>
</dbReference>
<sequence length="406" mass="47371">MPKFAVTSSTDFQYERRRKRIYHLHVPMNFLTDSSIWKSTISNIRESEGEQYDQYGFILRNEELDNASIGYSRAYLPKALRRESRWNQYLAKNENFNDKDTLKGLIRKGVPVQLRSTVWTHCLGSDILQTKNPKVLAATSVLDKATADQIELDIPRTFPNNKVVGLDTELEDFLNNGDDIIRYKNHTGEDCLRRVLRAFAAYKPHIGYCQSLNFIAGTLLLVLPEELAFWSLCQIVDSEIPDHGMNIAGYYTPGMDLLRTDMKTLTREIKGRVPQVYKALEKNGVKIDFLCAEWFLCLFCTTLPIDTLLRVWDMLLNEGIKIIFRVAIAIFRYFQTKLAKQDCFENMMTFFRTNKSDLVNHNEIIKIALYSIKNFSSREIDRFRKLYSEEVKEENERFQKISKQKL</sequence>
<dbReference type="SMART" id="SM00164">
    <property type="entry name" value="TBC"/>
    <property type="match status" value="1"/>
</dbReference>
<proteinExistence type="predicted"/>
<dbReference type="Gene3D" id="1.10.10.750">
    <property type="entry name" value="Ypt/Rab-GAP domain of gyp1p, domain 1"/>
    <property type="match status" value="1"/>
</dbReference>
<name>A0ABQ7JB30_9APIC</name>
<dbReference type="PROSITE" id="PS50086">
    <property type="entry name" value="TBC_RABGAP"/>
    <property type="match status" value="1"/>
</dbReference>
<reference evidence="2 3" key="1">
    <citation type="journal article" date="2020" name="bioRxiv">
        <title>Metabolic contributions of an alphaproteobacterial endosymbiont in the apicomplexan Cardiosporidium cionae.</title>
        <authorList>
            <person name="Hunter E.S."/>
            <person name="Paight C.J."/>
            <person name="Lane C.E."/>
        </authorList>
    </citation>
    <scope>NUCLEOTIDE SEQUENCE [LARGE SCALE GENOMIC DNA]</scope>
    <source>
        <strain evidence="2">ESH_2018</strain>
    </source>
</reference>
<dbReference type="PANTHER" id="PTHR47219">
    <property type="entry name" value="RAB GTPASE-ACTIVATING PROTEIN 1-LIKE"/>
    <property type="match status" value="1"/>
</dbReference>
<organism evidence="2 3">
    <name type="scientific">Cardiosporidium cionae</name>
    <dbReference type="NCBI Taxonomy" id="476202"/>
    <lineage>
        <taxon>Eukaryota</taxon>
        <taxon>Sar</taxon>
        <taxon>Alveolata</taxon>
        <taxon>Apicomplexa</taxon>
        <taxon>Aconoidasida</taxon>
        <taxon>Nephromycida</taxon>
        <taxon>Cardiosporidium</taxon>
    </lineage>
</organism>
<accession>A0ABQ7JB30</accession>
<feature type="domain" description="Rab-GAP TBC" evidence="1">
    <location>
        <begin position="109"/>
        <end position="319"/>
    </location>
</feature>
<dbReference type="InterPro" id="IPR035969">
    <property type="entry name" value="Rab-GAP_TBC_sf"/>
</dbReference>
<evidence type="ECO:0000259" key="1">
    <source>
        <dbReference type="PROSITE" id="PS50086"/>
    </source>
</evidence>
<comment type="caution">
    <text evidence="2">The sequence shown here is derived from an EMBL/GenBank/DDBJ whole genome shotgun (WGS) entry which is preliminary data.</text>
</comment>
<dbReference type="InterPro" id="IPR000195">
    <property type="entry name" value="Rab-GAP-TBC_dom"/>
</dbReference>
<evidence type="ECO:0000313" key="2">
    <source>
        <dbReference type="EMBL" id="KAF8821211.1"/>
    </source>
</evidence>
<dbReference type="Gene3D" id="1.10.8.270">
    <property type="entry name" value="putative rabgap domain of human tbc1 domain family member 14 like domains"/>
    <property type="match status" value="1"/>
</dbReference>
<dbReference type="Gene3D" id="1.10.472.80">
    <property type="entry name" value="Ypt/Rab-GAP domain of gyp1p, domain 3"/>
    <property type="match status" value="1"/>
</dbReference>
<protein>
    <submittedName>
        <fullName evidence="2">TBC domain-containing protein</fullName>
    </submittedName>
</protein>
<dbReference type="SUPFAM" id="SSF47923">
    <property type="entry name" value="Ypt/Rab-GAP domain of gyp1p"/>
    <property type="match status" value="2"/>
</dbReference>
<dbReference type="Pfam" id="PF00566">
    <property type="entry name" value="RabGAP-TBC"/>
    <property type="match status" value="1"/>
</dbReference>